<evidence type="ECO:0000256" key="4">
    <source>
        <dbReference type="ARBA" id="ARBA00022692"/>
    </source>
</evidence>
<comment type="subcellular location">
    <subcellularLocation>
        <location evidence="1">Cell membrane</location>
        <topology evidence="1">Multi-pass membrane protein</topology>
    </subcellularLocation>
</comment>
<dbReference type="InterPro" id="IPR036259">
    <property type="entry name" value="MFS_trans_sf"/>
</dbReference>
<evidence type="ECO:0000256" key="6">
    <source>
        <dbReference type="ARBA" id="ARBA00023136"/>
    </source>
</evidence>
<feature type="transmembrane region" description="Helical" evidence="7">
    <location>
        <begin position="49"/>
        <end position="72"/>
    </location>
</feature>
<gene>
    <name evidence="8" type="ORF">GCM10025866_18950</name>
</gene>
<keyword evidence="6 7" id="KW-0472">Membrane</keyword>
<dbReference type="Gene3D" id="1.20.1250.20">
    <property type="entry name" value="MFS general substrate transporter like domains"/>
    <property type="match status" value="1"/>
</dbReference>
<dbReference type="InterPro" id="IPR010290">
    <property type="entry name" value="TM_effector"/>
</dbReference>
<evidence type="ECO:0000256" key="1">
    <source>
        <dbReference type="ARBA" id="ARBA00004651"/>
    </source>
</evidence>
<keyword evidence="2" id="KW-0813">Transport</keyword>
<organism evidence="8 9">
    <name type="scientific">Naasia aerilata</name>
    <dbReference type="NCBI Taxonomy" id="1162966"/>
    <lineage>
        <taxon>Bacteria</taxon>
        <taxon>Bacillati</taxon>
        <taxon>Actinomycetota</taxon>
        <taxon>Actinomycetes</taxon>
        <taxon>Micrococcales</taxon>
        <taxon>Microbacteriaceae</taxon>
        <taxon>Naasia</taxon>
    </lineage>
</organism>
<feature type="transmembrane region" description="Helical" evidence="7">
    <location>
        <begin position="79"/>
        <end position="101"/>
    </location>
</feature>
<name>A0ABM8GCK2_9MICO</name>
<dbReference type="Pfam" id="PF05977">
    <property type="entry name" value="MFS_3"/>
    <property type="match status" value="1"/>
</dbReference>
<evidence type="ECO:0000256" key="3">
    <source>
        <dbReference type="ARBA" id="ARBA00022475"/>
    </source>
</evidence>
<keyword evidence="9" id="KW-1185">Reference proteome</keyword>
<keyword evidence="3" id="KW-1003">Cell membrane</keyword>
<proteinExistence type="predicted"/>
<evidence type="ECO:0000256" key="5">
    <source>
        <dbReference type="ARBA" id="ARBA00022989"/>
    </source>
</evidence>
<dbReference type="SUPFAM" id="SSF103473">
    <property type="entry name" value="MFS general substrate transporter"/>
    <property type="match status" value="1"/>
</dbReference>
<evidence type="ECO:0000313" key="8">
    <source>
        <dbReference type="EMBL" id="BDZ45986.1"/>
    </source>
</evidence>
<protein>
    <recommendedName>
        <fullName evidence="10">MFS transporter</fullName>
    </recommendedName>
</protein>
<dbReference type="PANTHER" id="PTHR23513">
    <property type="entry name" value="INTEGRAL MEMBRANE EFFLUX PROTEIN-RELATED"/>
    <property type="match status" value="1"/>
</dbReference>
<accession>A0ABM8GCK2</accession>
<feature type="transmembrane region" description="Helical" evidence="7">
    <location>
        <begin position="12"/>
        <end position="29"/>
    </location>
</feature>
<keyword evidence="4 7" id="KW-0812">Transmembrane</keyword>
<sequence length="176" mass="18434">MRATFRSLSWTNYRLWFIGALVSNVGAWMQRTAQDWIVLTELTDQDPFAVGVTMALQFGPLLVVGPFAGLLVDRIPGRRLLAITQSAQAVLALALGILTLAGATQLWMVYGFALLLGIVTAVDNPARQTFVGELVPAGDLPNAVALNAASFNSARLVGPAVAGSRPPSSGPAGSSS</sequence>
<reference evidence="9" key="1">
    <citation type="journal article" date="2019" name="Int. J. Syst. Evol. Microbiol.">
        <title>The Global Catalogue of Microorganisms (GCM) 10K type strain sequencing project: providing services to taxonomists for standard genome sequencing and annotation.</title>
        <authorList>
            <consortium name="The Broad Institute Genomics Platform"/>
            <consortium name="The Broad Institute Genome Sequencing Center for Infectious Disease"/>
            <person name="Wu L."/>
            <person name="Ma J."/>
        </authorList>
    </citation>
    <scope>NUCLEOTIDE SEQUENCE [LARGE SCALE GENOMIC DNA]</scope>
    <source>
        <strain evidence="9">NBRC 108725</strain>
    </source>
</reference>
<keyword evidence="5 7" id="KW-1133">Transmembrane helix</keyword>
<evidence type="ECO:0000256" key="2">
    <source>
        <dbReference type="ARBA" id="ARBA00022448"/>
    </source>
</evidence>
<dbReference type="PANTHER" id="PTHR23513:SF11">
    <property type="entry name" value="STAPHYLOFERRIN A TRANSPORTER"/>
    <property type="match status" value="1"/>
</dbReference>
<dbReference type="EMBL" id="AP027731">
    <property type="protein sequence ID" value="BDZ45986.1"/>
    <property type="molecule type" value="Genomic_DNA"/>
</dbReference>
<evidence type="ECO:0000256" key="7">
    <source>
        <dbReference type="SAM" id="Phobius"/>
    </source>
</evidence>
<evidence type="ECO:0000313" key="9">
    <source>
        <dbReference type="Proteomes" id="UP001321498"/>
    </source>
</evidence>
<dbReference type="Proteomes" id="UP001321498">
    <property type="component" value="Chromosome"/>
</dbReference>
<evidence type="ECO:0008006" key="10">
    <source>
        <dbReference type="Google" id="ProtNLM"/>
    </source>
</evidence>